<dbReference type="NCBIfam" id="TIGR00255">
    <property type="entry name" value="YicC/YloC family endoribonuclease"/>
    <property type="match status" value="1"/>
</dbReference>
<comment type="caution">
    <text evidence="8">The sequence shown here is derived from an EMBL/GenBank/DDBJ whole genome shotgun (WGS) entry which is preliminary data.</text>
</comment>
<dbReference type="PANTHER" id="PTHR30636:SF3">
    <property type="entry name" value="UPF0701 PROTEIN YICC"/>
    <property type="match status" value="1"/>
</dbReference>
<dbReference type="GO" id="GO:0004521">
    <property type="term" value="F:RNA endonuclease activity"/>
    <property type="evidence" value="ECO:0007669"/>
    <property type="project" value="InterPro"/>
</dbReference>
<dbReference type="EMBL" id="QZJZ01000092">
    <property type="protein sequence ID" value="RJP56676.1"/>
    <property type="molecule type" value="Genomic_DNA"/>
</dbReference>
<comment type="cofactor">
    <cofactor evidence="1">
        <name>a divalent metal cation</name>
        <dbReference type="ChEBI" id="CHEBI:60240"/>
    </cofactor>
</comment>
<dbReference type="Pfam" id="PF08340">
    <property type="entry name" value="YicC-like_C"/>
    <property type="match status" value="1"/>
</dbReference>
<evidence type="ECO:0000313" key="9">
    <source>
        <dbReference type="Proteomes" id="UP000266426"/>
    </source>
</evidence>
<dbReference type="InterPro" id="IPR013527">
    <property type="entry name" value="YicC-like_N"/>
</dbReference>
<sequence>MTLKSMTGYSKVTADTECGKLTIEVSSLNRKYCEVHVNTPRMLSFLEHDIRKTVSSAISRGRISVNVSLDMGGKSTMVNLQANMVYAEAYIKALREIQQQFNLEGNISIDVFNGNRDIILSDQADIDESVISETINSLLNEGIERFRHQKELEGEKLQADIVSRIQIIIDEVKTIEALAPLSVTAYRDKLLQRLEELQINIPIEEERLAKEVALFADRIDISEELVRLKSHMENFSNTIVKDEPVGKLLDFIIQEMFRETNTIASKSNHIDISHATIRIKNELEKIREQVYNIE</sequence>
<dbReference type="Pfam" id="PF03755">
    <property type="entry name" value="YicC-like_N"/>
    <property type="match status" value="1"/>
</dbReference>
<evidence type="ECO:0000259" key="7">
    <source>
        <dbReference type="Pfam" id="PF08340"/>
    </source>
</evidence>
<dbReference type="PANTHER" id="PTHR30636">
    <property type="entry name" value="UPF0701 PROTEIN YICC"/>
    <property type="match status" value="1"/>
</dbReference>
<evidence type="ECO:0000259" key="6">
    <source>
        <dbReference type="Pfam" id="PF03755"/>
    </source>
</evidence>
<evidence type="ECO:0000256" key="4">
    <source>
        <dbReference type="ARBA" id="ARBA00022801"/>
    </source>
</evidence>
<evidence type="ECO:0000313" key="8">
    <source>
        <dbReference type="EMBL" id="RJP56676.1"/>
    </source>
</evidence>
<keyword evidence="2" id="KW-0540">Nuclease</keyword>
<feature type="domain" description="Endoribonuclease YicC-like N-terminal" evidence="6">
    <location>
        <begin position="3"/>
        <end position="158"/>
    </location>
</feature>
<reference evidence="8 9" key="1">
    <citation type="journal article" date="2017" name="ISME J.">
        <title>Energy and carbon metabolisms in a deep terrestrial subsurface fluid microbial community.</title>
        <authorList>
            <person name="Momper L."/>
            <person name="Jungbluth S.P."/>
            <person name="Lee M.D."/>
            <person name="Amend J.P."/>
        </authorList>
    </citation>
    <scope>NUCLEOTIDE SEQUENCE [LARGE SCALE GENOMIC DNA]</scope>
    <source>
        <strain evidence="8">SURF_26</strain>
    </source>
</reference>
<dbReference type="InterPro" id="IPR005229">
    <property type="entry name" value="YicC/YloC-like"/>
</dbReference>
<keyword evidence="3" id="KW-0255">Endonuclease</keyword>
<evidence type="ECO:0000256" key="3">
    <source>
        <dbReference type="ARBA" id="ARBA00022759"/>
    </source>
</evidence>
<accession>A0A3A4QX28</accession>
<comment type="similarity">
    <text evidence="5">Belongs to the YicC/YloC family.</text>
</comment>
<keyword evidence="4" id="KW-0378">Hydrolase</keyword>
<evidence type="ECO:0000256" key="1">
    <source>
        <dbReference type="ARBA" id="ARBA00001968"/>
    </source>
</evidence>
<gene>
    <name evidence="8" type="ORF">C4541_11760</name>
</gene>
<organism evidence="8 9">
    <name type="scientific">Candidatus Auribacter fodinae</name>
    <dbReference type="NCBI Taxonomy" id="2093366"/>
    <lineage>
        <taxon>Bacteria</taxon>
        <taxon>Pseudomonadati</taxon>
        <taxon>Candidatus Auribacterota</taxon>
        <taxon>Candidatus Auribacteria</taxon>
        <taxon>Candidatus Auribacterales</taxon>
        <taxon>Candidatus Auribacteraceae</taxon>
        <taxon>Candidatus Auribacter</taxon>
    </lineage>
</organism>
<name>A0A3A4QX28_9BACT</name>
<dbReference type="Proteomes" id="UP000266426">
    <property type="component" value="Unassembled WGS sequence"/>
</dbReference>
<protein>
    <submittedName>
        <fullName evidence="8">YicC family protein</fullName>
    </submittedName>
</protein>
<evidence type="ECO:0000256" key="2">
    <source>
        <dbReference type="ARBA" id="ARBA00022722"/>
    </source>
</evidence>
<dbReference type="GO" id="GO:0016787">
    <property type="term" value="F:hydrolase activity"/>
    <property type="evidence" value="ECO:0007669"/>
    <property type="project" value="UniProtKB-KW"/>
</dbReference>
<proteinExistence type="inferred from homology"/>
<dbReference type="AlphaFoldDB" id="A0A3A4QX28"/>
<feature type="domain" description="Endoribonuclease YicC-like C-terminal" evidence="7">
    <location>
        <begin position="175"/>
        <end position="294"/>
    </location>
</feature>
<dbReference type="InterPro" id="IPR013551">
    <property type="entry name" value="YicC-like_C"/>
</dbReference>
<evidence type="ECO:0000256" key="5">
    <source>
        <dbReference type="ARBA" id="ARBA00035648"/>
    </source>
</evidence>